<dbReference type="Proteomes" id="UP001501310">
    <property type="component" value="Unassembled WGS sequence"/>
</dbReference>
<protein>
    <recommendedName>
        <fullName evidence="3">DUF3052 domain-containing protein</fullName>
    </recommendedName>
</protein>
<sequence>MWFDDMPDSVLAELEGLDLRILAAPESGLPAAHLFVTEREAMETKLARLRHLIDPAGFVWISWPKKASRVPTDITEDVIRAAILPSTDWVDVKVCAIDTVWSGLKLVIRKHAR</sequence>
<evidence type="ECO:0000313" key="1">
    <source>
        <dbReference type="EMBL" id="GAA4001244.1"/>
    </source>
</evidence>
<proteinExistence type="predicted"/>
<reference evidence="2" key="1">
    <citation type="journal article" date="2019" name="Int. J. Syst. Evol. Microbiol.">
        <title>The Global Catalogue of Microorganisms (GCM) 10K type strain sequencing project: providing services to taxonomists for standard genome sequencing and annotation.</title>
        <authorList>
            <consortium name="The Broad Institute Genomics Platform"/>
            <consortium name="The Broad Institute Genome Sequencing Center for Infectious Disease"/>
            <person name="Wu L."/>
            <person name="Ma J."/>
        </authorList>
    </citation>
    <scope>NUCLEOTIDE SEQUENCE [LARGE SCALE GENOMIC DNA]</scope>
    <source>
        <strain evidence="2">JCM 16603</strain>
    </source>
</reference>
<gene>
    <name evidence="1" type="ORF">GCM10022211_10090</name>
</gene>
<keyword evidence="2" id="KW-1185">Reference proteome</keyword>
<accession>A0ABP7RRI7</accession>
<evidence type="ECO:0000313" key="2">
    <source>
        <dbReference type="Proteomes" id="UP001501310"/>
    </source>
</evidence>
<name>A0ABP7RRI7_9SPHN</name>
<dbReference type="EMBL" id="BAAAZD010000001">
    <property type="protein sequence ID" value="GAA4001244.1"/>
    <property type="molecule type" value="Genomic_DNA"/>
</dbReference>
<organism evidence="1 2">
    <name type="scientific">Sphingomonas humi</name>
    <dbReference type="NCBI Taxonomy" id="335630"/>
    <lineage>
        <taxon>Bacteria</taxon>
        <taxon>Pseudomonadati</taxon>
        <taxon>Pseudomonadota</taxon>
        <taxon>Alphaproteobacteria</taxon>
        <taxon>Sphingomonadales</taxon>
        <taxon>Sphingomonadaceae</taxon>
        <taxon>Sphingomonas</taxon>
    </lineage>
</organism>
<comment type="caution">
    <text evidence="1">The sequence shown here is derived from an EMBL/GenBank/DDBJ whole genome shotgun (WGS) entry which is preliminary data.</text>
</comment>
<evidence type="ECO:0008006" key="3">
    <source>
        <dbReference type="Google" id="ProtNLM"/>
    </source>
</evidence>